<dbReference type="InterPro" id="IPR029787">
    <property type="entry name" value="Nucleotide_cyclase"/>
</dbReference>
<keyword evidence="1" id="KW-0812">Transmembrane</keyword>
<feature type="domain" description="GGDEF" evidence="2">
    <location>
        <begin position="221"/>
        <end position="355"/>
    </location>
</feature>
<accession>A0ABR9ZR70</accession>
<dbReference type="PROSITE" id="PS50887">
    <property type="entry name" value="GGDEF"/>
    <property type="match status" value="1"/>
</dbReference>
<feature type="transmembrane region" description="Helical" evidence="1">
    <location>
        <begin position="48"/>
        <end position="65"/>
    </location>
</feature>
<keyword evidence="1" id="KW-1133">Transmembrane helix</keyword>
<evidence type="ECO:0000313" key="3">
    <source>
        <dbReference type="EMBL" id="MBF4692947.1"/>
    </source>
</evidence>
<dbReference type="PANTHER" id="PTHR45138">
    <property type="entry name" value="REGULATORY COMPONENTS OF SENSORY TRANSDUCTION SYSTEM"/>
    <property type="match status" value="1"/>
</dbReference>
<dbReference type="InterPro" id="IPR000160">
    <property type="entry name" value="GGDEF_dom"/>
</dbReference>
<dbReference type="SMART" id="SM00267">
    <property type="entry name" value="GGDEF"/>
    <property type="match status" value="1"/>
</dbReference>
<reference evidence="3 4" key="1">
    <citation type="submission" date="2020-11" db="EMBL/GenBank/DDBJ databases">
        <title>Fusibacter basophilias sp. nov.</title>
        <authorList>
            <person name="Qiu D."/>
        </authorList>
    </citation>
    <scope>NUCLEOTIDE SEQUENCE [LARGE SCALE GENOMIC DNA]</scope>
    <source>
        <strain evidence="3 4">Q10-2</strain>
    </source>
</reference>
<sequence>MTDFNRYLLQEGKHDSKKKLALIFILVSMFFCFAYTIVFMLLGAIVPAVIQLVTGGLFVLAYFLLKSEWEVSAKVLAIVSSFLVTSIQSILFFGNAYGFQFMIIGHIVVVVMIFNYNRKYANSLLIAYLLLSMSTFIYIENLEFGIYENLVSTNLEKWFYNTAAGGTIIALIIIMYFFSKEIDQAKEDLFVMTLTDELTNLYNRRIFMEYGNKLFESNLEAQFTLLLIDIDHFKVINDTYGHKSGDEALKQLSSIFKEQMRMYDLVARYGGEEFAIILPRTDRKSGEQIANRILRAVANKPIRIGVDQEIHITVSIGMSDRSIPHKDFSSMISKADEALYHAKNQGRNQVVLHPKTEFA</sequence>
<keyword evidence="4" id="KW-1185">Reference proteome</keyword>
<name>A0ABR9ZR70_9FIRM</name>
<evidence type="ECO:0000259" key="2">
    <source>
        <dbReference type="PROSITE" id="PS50887"/>
    </source>
</evidence>
<feature type="transmembrane region" description="Helical" evidence="1">
    <location>
        <begin position="159"/>
        <end position="178"/>
    </location>
</feature>
<dbReference type="EMBL" id="JADKNH010000004">
    <property type="protein sequence ID" value="MBF4692947.1"/>
    <property type="molecule type" value="Genomic_DNA"/>
</dbReference>
<dbReference type="RefSeq" id="WP_194701185.1">
    <property type="nucleotide sequence ID" value="NZ_JADKNH010000004.1"/>
</dbReference>
<dbReference type="CDD" id="cd01949">
    <property type="entry name" value="GGDEF"/>
    <property type="match status" value="1"/>
</dbReference>
<dbReference type="Proteomes" id="UP000614200">
    <property type="component" value="Unassembled WGS sequence"/>
</dbReference>
<evidence type="ECO:0000313" key="4">
    <source>
        <dbReference type="Proteomes" id="UP000614200"/>
    </source>
</evidence>
<dbReference type="InterPro" id="IPR050469">
    <property type="entry name" value="Diguanylate_Cyclase"/>
</dbReference>
<organism evidence="3 4">
    <name type="scientific">Fusibacter ferrireducens</name>
    <dbReference type="NCBI Taxonomy" id="2785058"/>
    <lineage>
        <taxon>Bacteria</taxon>
        <taxon>Bacillati</taxon>
        <taxon>Bacillota</taxon>
        <taxon>Clostridia</taxon>
        <taxon>Eubacteriales</taxon>
        <taxon>Eubacteriales Family XII. Incertae Sedis</taxon>
        <taxon>Fusibacter</taxon>
    </lineage>
</organism>
<dbReference type="Gene3D" id="3.30.70.270">
    <property type="match status" value="1"/>
</dbReference>
<gene>
    <name evidence="3" type="ORF">ISU02_07440</name>
</gene>
<dbReference type="SUPFAM" id="SSF55073">
    <property type="entry name" value="Nucleotide cyclase"/>
    <property type="match status" value="1"/>
</dbReference>
<feature type="transmembrane region" description="Helical" evidence="1">
    <location>
        <begin position="121"/>
        <end position="139"/>
    </location>
</feature>
<dbReference type="Pfam" id="PF00990">
    <property type="entry name" value="GGDEF"/>
    <property type="match status" value="1"/>
</dbReference>
<protein>
    <submittedName>
        <fullName evidence="3">GGDEF domain-containing protein</fullName>
    </submittedName>
</protein>
<feature type="transmembrane region" description="Helical" evidence="1">
    <location>
        <begin position="20"/>
        <end position="42"/>
    </location>
</feature>
<feature type="transmembrane region" description="Helical" evidence="1">
    <location>
        <begin position="72"/>
        <end position="91"/>
    </location>
</feature>
<dbReference type="NCBIfam" id="TIGR00254">
    <property type="entry name" value="GGDEF"/>
    <property type="match status" value="1"/>
</dbReference>
<dbReference type="InterPro" id="IPR043128">
    <property type="entry name" value="Rev_trsase/Diguanyl_cyclase"/>
</dbReference>
<proteinExistence type="predicted"/>
<comment type="caution">
    <text evidence="3">The sequence shown here is derived from an EMBL/GenBank/DDBJ whole genome shotgun (WGS) entry which is preliminary data.</text>
</comment>
<evidence type="ECO:0000256" key="1">
    <source>
        <dbReference type="SAM" id="Phobius"/>
    </source>
</evidence>
<feature type="transmembrane region" description="Helical" evidence="1">
    <location>
        <begin position="97"/>
        <end position="114"/>
    </location>
</feature>
<keyword evidence="1" id="KW-0472">Membrane</keyword>
<dbReference type="PANTHER" id="PTHR45138:SF9">
    <property type="entry name" value="DIGUANYLATE CYCLASE DGCM-RELATED"/>
    <property type="match status" value="1"/>
</dbReference>